<feature type="compositionally biased region" description="Low complexity" evidence="1">
    <location>
        <begin position="385"/>
        <end position="394"/>
    </location>
</feature>
<evidence type="ECO:0000313" key="4">
    <source>
        <dbReference type="WBParaSite" id="MCU_003704-RA"/>
    </source>
</evidence>
<feature type="region of interest" description="Disordered" evidence="1">
    <location>
        <begin position="385"/>
        <end position="406"/>
    </location>
</feature>
<dbReference type="OrthoDB" id="6258734at2759"/>
<sequence>MNNIPKSTEFWNSLLNSGDDFCGPEVSSREDGECFKFLSNKTMASVWREAPDFDANNSTPSIKDLPPESLFPDLSLSWSARPFNKLWSPSGVTSVDWSVSSKSPWQNDTFENDSNKSQVAASFHATNPTDVLSTTSCDNVFQNIWATTLERRSLIGNTNPSDPEPGRTGTVAAETSVLSTNQPHSSTQELFQDQRNIQHDKPVIAVVDKVANEGHSDIISQLINTNEGWGSRGIDQSTRWDSAMGEEESTTDGAHNGLVPVFLTSHQLSNRQQESNVWTNEPPTGTGIWELHYEQMANKTARCQQQEHEIPQSGGRNTSPSSSSSPHPLNAGPFIHQQPMPQSGGADFGFWGNRAGGRLQGHVAPPLSHFDSSVANTFASAFRRPVLGGSSSSRPSDESRLCVDTNWSGGTGWPPIDSNDKTTWMSVAVSRSGPFFPASDDSDQQPQNSDSCGSTTPGVHPYSHTYRADLVRYFVQLGYRKEEVQAVLIECNMDIDRSLALLRQRYRGTGIFRPPLSHRTLSSSGQIGPPPVFGRSVSGLPVRPSTGGCKGMPVSSHSFTALNNGKMPGLGQDSFSLSHYSSLLGLPPPQENTPSASSNTAAIRGRVGHWPPSPTANPSVFPGVADLQKKRQEIVRQMQLYRNNAALCSQPQYTALLNELSAQLQHVESQICAKEAAGYSSAALCGVVDAPGADDDGRSFNSASLNQRLHDMRILGGGGGGGGSPCNNNPPSPRSGYKPPLNGFRNPRGGDGWLLIRCPPTATAAFESMLSQMPGFLQFHNLESRCMCLARFISSETAMEAAFHLGVGGSSTVAVDPIAERYAQVLLMDAMAAGK</sequence>
<feature type="region of interest" description="Disordered" evidence="1">
    <location>
        <begin position="716"/>
        <end position="737"/>
    </location>
</feature>
<name>A0A0R3U2L9_MESCO</name>
<feature type="region of interest" description="Disordered" evidence="1">
    <location>
        <begin position="435"/>
        <end position="459"/>
    </location>
</feature>
<evidence type="ECO:0000313" key="3">
    <source>
        <dbReference type="Proteomes" id="UP000267029"/>
    </source>
</evidence>
<protein>
    <submittedName>
        <fullName evidence="4">UBA domain-containing protein</fullName>
    </submittedName>
</protein>
<reference evidence="2 3" key="1">
    <citation type="submission" date="2018-10" db="EMBL/GenBank/DDBJ databases">
        <authorList>
            <consortium name="Pathogen Informatics"/>
        </authorList>
    </citation>
    <scope>NUCLEOTIDE SEQUENCE [LARGE SCALE GENOMIC DNA]</scope>
</reference>
<dbReference type="EMBL" id="UXSR01000070">
    <property type="protein sequence ID" value="VDD74727.1"/>
    <property type="molecule type" value="Genomic_DNA"/>
</dbReference>
<evidence type="ECO:0000256" key="1">
    <source>
        <dbReference type="SAM" id="MobiDB-lite"/>
    </source>
</evidence>
<gene>
    <name evidence="2" type="ORF">MCOS_LOCUS730</name>
</gene>
<feature type="region of interest" description="Disordered" evidence="1">
    <location>
        <begin position="299"/>
        <end position="352"/>
    </location>
</feature>
<dbReference type="WBParaSite" id="MCU_003704-RA">
    <property type="protein sequence ID" value="MCU_003704-RA"/>
    <property type="gene ID" value="MCU_003704"/>
</dbReference>
<keyword evidence="3" id="KW-1185">Reference proteome</keyword>
<dbReference type="AlphaFoldDB" id="A0A0R3U2L9"/>
<proteinExistence type="predicted"/>
<organism evidence="2 3">
    <name type="scientific">Mesocestoides corti</name>
    <name type="common">Flatworm</name>
    <dbReference type="NCBI Taxonomy" id="53468"/>
    <lineage>
        <taxon>Eukaryota</taxon>
        <taxon>Metazoa</taxon>
        <taxon>Spiralia</taxon>
        <taxon>Lophotrochozoa</taxon>
        <taxon>Platyhelminthes</taxon>
        <taxon>Cestoda</taxon>
        <taxon>Eucestoda</taxon>
        <taxon>Cyclophyllidea</taxon>
        <taxon>Mesocestoididae</taxon>
        <taxon>Mesocestoides</taxon>
    </lineage>
</organism>
<evidence type="ECO:0000313" key="2">
    <source>
        <dbReference type="EMBL" id="VDD74727.1"/>
    </source>
</evidence>
<reference evidence="4" key="2">
    <citation type="submission" date="2019-11" db="UniProtKB">
        <authorList>
            <consortium name="WormBaseParasite"/>
        </authorList>
    </citation>
    <scope>IDENTIFICATION</scope>
</reference>
<dbReference type="STRING" id="53468.A0A0R3U2L9"/>
<accession>A0A0R3U2L9</accession>
<dbReference type="Proteomes" id="UP000267029">
    <property type="component" value="Unassembled WGS sequence"/>
</dbReference>